<organism evidence="7 8">
    <name type="scientific">Nocardia terrae</name>
    <dbReference type="NCBI Taxonomy" id="2675851"/>
    <lineage>
        <taxon>Bacteria</taxon>
        <taxon>Bacillati</taxon>
        <taxon>Actinomycetota</taxon>
        <taxon>Actinomycetes</taxon>
        <taxon>Mycobacteriales</taxon>
        <taxon>Nocardiaceae</taxon>
        <taxon>Nocardia</taxon>
    </lineage>
</organism>
<evidence type="ECO:0000256" key="5">
    <source>
        <dbReference type="ARBA" id="ARBA00023163"/>
    </source>
</evidence>
<sequence>MDFNGVRTFVAVVDAGQFQDAAVGLGITQQGVSKRVAGLEKYLGVRLFARTARGAELTVEGRAFLPHARELVRVAERAEASVRSGGRALRVDVVARRIVMSGLLQEFHRRHPEVELEVLTLDADVEEAIAAVENGTVDVTFHAVPLGLRVPGAISTRRVIDEAHQLLVGPRHPFADARFITPAQLAGHRIWMPGLPTRGEVADYFDELSTTFGVTIDTRASMFAKEAVLEDIANSAELTMLIGEGTRYLWPDSYDLRRVPVRNPSLVYPMSMIWRTDNRHPALEELRAYLDTRRAAATGAEVWTPRWARDRSD</sequence>
<dbReference type="SUPFAM" id="SSF46785">
    <property type="entry name" value="Winged helix' DNA-binding domain"/>
    <property type="match status" value="1"/>
</dbReference>
<evidence type="ECO:0000313" key="7">
    <source>
        <dbReference type="EMBL" id="MVU75970.1"/>
    </source>
</evidence>
<dbReference type="EMBL" id="WRPP01000001">
    <property type="protein sequence ID" value="MVU75970.1"/>
    <property type="molecule type" value="Genomic_DNA"/>
</dbReference>
<dbReference type="Pfam" id="PF03466">
    <property type="entry name" value="LysR_substrate"/>
    <property type="match status" value="1"/>
</dbReference>
<reference evidence="7 8" key="1">
    <citation type="submission" date="2019-12" db="EMBL/GenBank/DDBJ databases">
        <title>Nocardia sp. nov. ET3-3 isolated from soil.</title>
        <authorList>
            <person name="Kanchanasin P."/>
            <person name="Tanasupawat S."/>
            <person name="Yuki M."/>
            <person name="Kudo T."/>
        </authorList>
    </citation>
    <scope>NUCLEOTIDE SEQUENCE [LARGE SCALE GENOMIC DNA]</scope>
    <source>
        <strain evidence="7 8">ET3-3</strain>
    </source>
</reference>
<dbReference type="GO" id="GO:0003677">
    <property type="term" value="F:DNA binding"/>
    <property type="evidence" value="ECO:0007669"/>
    <property type="project" value="UniProtKB-KW"/>
</dbReference>
<evidence type="ECO:0000256" key="2">
    <source>
        <dbReference type="ARBA" id="ARBA00023015"/>
    </source>
</evidence>
<comment type="similarity">
    <text evidence="1">Belongs to the LysR transcriptional regulatory family.</text>
</comment>
<dbReference type="Gene3D" id="1.10.10.10">
    <property type="entry name" value="Winged helix-like DNA-binding domain superfamily/Winged helix DNA-binding domain"/>
    <property type="match status" value="1"/>
</dbReference>
<comment type="caution">
    <text evidence="7">The sequence shown here is derived from an EMBL/GenBank/DDBJ whole genome shotgun (WGS) entry which is preliminary data.</text>
</comment>
<evidence type="ECO:0000259" key="6">
    <source>
        <dbReference type="PROSITE" id="PS50931"/>
    </source>
</evidence>
<dbReference type="InterPro" id="IPR036388">
    <property type="entry name" value="WH-like_DNA-bd_sf"/>
</dbReference>
<dbReference type="Pfam" id="PF00126">
    <property type="entry name" value="HTH_1"/>
    <property type="match status" value="1"/>
</dbReference>
<keyword evidence="5" id="KW-0804">Transcription</keyword>
<dbReference type="FunFam" id="1.10.10.10:FF:000001">
    <property type="entry name" value="LysR family transcriptional regulator"/>
    <property type="match status" value="1"/>
</dbReference>
<dbReference type="PANTHER" id="PTHR30346:SF0">
    <property type="entry name" value="HCA OPERON TRANSCRIPTIONAL ACTIVATOR HCAR"/>
    <property type="match status" value="1"/>
</dbReference>
<dbReference type="Proteomes" id="UP000466794">
    <property type="component" value="Unassembled WGS sequence"/>
</dbReference>
<gene>
    <name evidence="7" type="ORF">GPX89_01780</name>
</gene>
<dbReference type="InterPro" id="IPR005119">
    <property type="entry name" value="LysR_subst-bd"/>
</dbReference>
<dbReference type="Gene3D" id="3.40.190.10">
    <property type="entry name" value="Periplasmic binding protein-like II"/>
    <property type="match status" value="2"/>
</dbReference>
<dbReference type="GO" id="GO:0003700">
    <property type="term" value="F:DNA-binding transcription factor activity"/>
    <property type="evidence" value="ECO:0007669"/>
    <property type="project" value="InterPro"/>
</dbReference>
<keyword evidence="3" id="KW-0238">DNA-binding</keyword>
<dbReference type="InterPro" id="IPR000847">
    <property type="entry name" value="LysR_HTH_N"/>
</dbReference>
<dbReference type="GO" id="GO:0032993">
    <property type="term" value="C:protein-DNA complex"/>
    <property type="evidence" value="ECO:0007669"/>
    <property type="project" value="TreeGrafter"/>
</dbReference>
<dbReference type="AlphaFoldDB" id="A0A7K1UNQ0"/>
<protein>
    <submittedName>
        <fullName evidence="7">LysR family transcriptional regulator</fullName>
    </submittedName>
</protein>
<evidence type="ECO:0000313" key="8">
    <source>
        <dbReference type="Proteomes" id="UP000466794"/>
    </source>
</evidence>
<keyword evidence="8" id="KW-1185">Reference proteome</keyword>
<proteinExistence type="inferred from homology"/>
<dbReference type="InterPro" id="IPR036390">
    <property type="entry name" value="WH_DNA-bd_sf"/>
</dbReference>
<accession>A0A7K1UNQ0</accession>
<keyword evidence="2" id="KW-0805">Transcription regulation</keyword>
<evidence type="ECO:0000256" key="1">
    <source>
        <dbReference type="ARBA" id="ARBA00009437"/>
    </source>
</evidence>
<dbReference type="PRINTS" id="PR00039">
    <property type="entry name" value="HTHLYSR"/>
</dbReference>
<feature type="domain" description="HTH lysR-type" evidence="6">
    <location>
        <begin position="1"/>
        <end position="58"/>
    </location>
</feature>
<dbReference type="PANTHER" id="PTHR30346">
    <property type="entry name" value="TRANSCRIPTIONAL DUAL REGULATOR HCAR-RELATED"/>
    <property type="match status" value="1"/>
</dbReference>
<dbReference type="SUPFAM" id="SSF53850">
    <property type="entry name" value="Periplasmic binding protein-like II"/>
    <property type="match status" value="1"/>
</dbReference>
<name>A0A7K1UNQ0_9NOCA</name>
<dbReference type="PROSITE" id="PS50931">
    <property type="entry name" value="HTH_LYSR"/>
    <property type="match status" value="1"/>
</dbReference>
<evidence type="ECO:0000256" key="4">
    <source>
        <dbReference type="ARBA" id="ARBA00023159"/>
    </source>
</evidence>
<dbReference type="CDD" id="cd05466">
    <property type="entry name" value="PBP2_LTTR_substrate"/>
    <property type="match status" value="1"/>
</dbReference>
<keyword evidence="4" id="KW-0010">Activator</keyword>
<evidence type="ECO:0000256" key="3">
    <source>
        <dbReference type="ARBA" id="ARBA00023125"/>
    </source>
</evidence>